<evidence type="ECO:0000313" key="3">
    <source>
        <dbReference type="Proteomes" id="UP000287687"/>
    </source>
</evidence>
<evidence type="ECO:0000259" key="1">
    <source>
        <dbReference type="SMART" id="SM00829"/>
    </source>
</evidence>
<dbReference type="SUPFAM" id="SSF51735">
    <property type="entry name" value="NAD(P)-binding Rossmann-fold domains"/>
    <property type="match status" value="1"/>
</dbReference>
<dbReference type="RefSeq" id="WP_128443070.1">
    <property type="nucleotide sequence ID" value="NZ_SBIP01000002.1"/>
</dbReference>
<proteinExistence type="predicted"/>
<dbReference type="PANTHER" id="PTHR43677">
    <property type="entry name" value="SHORT-CHAIN DEHYDROGENASE/REDUCTASE"/>
    <property type="match status" value="1"/>
</dbReference>
<protein>
    <submittedName>
        <fullName evidence="2">Zinc-binding alcohol dehydrogenase family protein</fullName>
    </submittedName>
</protein>
<dbReference type="InterPro" id="IPR036291">
    <property type="entry name" value="NAD(P)-bd_dom_sf"/>
</dbReference>
<dbReference type="Gene3D" id="3.90.180.10">
    <property type="entry name" value="Medium-chain alcohol dehydrogenases, catalytic domain"/>
    <property type="match status" value="1"/>
</dbReference>
<reference evidence="2 3" key="1">
    <citation type="submission" date="2019-01" db="EMBL/GenBank/DDBJ databases">
        <title>The draft genome of Rhizobium sp. 24NR.</title>
        <authorList>
            <person name="Liu L."/>
            <person name="Liang L."/>
            <person name="Shi S."/>
            <person name="Xu L."/>
            <person name="Wang X."/>
            <person name="Li L."/>
            <person name="Zhang X."/>
        </authorList>
    </citation>
    <scope>NUCLEOTIDE SEQUENCE [LARGE SCALE GENOMIC DNA]</scope>
    <source>
        <strain evidence="2 3">24NR</strain>
    </source>
</reference>
<dbReference type="AlphaFoldDB" id="A0A3S3S7Z7"/>
<evidence type="ECO:0000313" key="2">
    <source>
        <dbReference type="EMBL" id="RWX79095.1"/>
    </source>
</evidence>
<gene>
    <name evidence="2" type="ORF">EPK99_11050</name>
</gene>
<comment type="caution">
    <text evidence="2">The sequence shown here is derived from an EMBL/GenBank/DDBJ whole genome shotgun (WGS) entry which is preliminary data.</text>
</comment>
<dbReference type="InterPro" id="IPR020843">
    <property type="entry name" value="ER"/>
</dbReference>
<dbReference type="PANTHER" id="PTHR43677:SF11">
    <property type="entry name" value="ZINC-CONTAINING ALCOHOL DEHYDROGENASE"/>
    <property type="match status" value="1"/>
</dbReference>
<organism evidence="2 3">
    <name type="scientific">Neorhizobium lilium</name>
    <dbReference type="NCBI Taxonomy" id="2503024"/>
    <lineage>
        <taxon>Bacteria</taxon>
        <taxon>Pseudomonadati</taxon>
        <taxon>Pseudomonadota</taxon>
        <taxon>Alphaproteobacteria</taxon>
        <taxon>Hyphomicrobiales</taxon>
        <taxon>Rhizobiaceae</taxon>
        <taxon>Rhizobium/Agrobacterium group</taxon>
        <taxon>Neorhizobium</taxon>
    </lineage>
</organism>
<dbReference type="InterPro" id="IPR011032">
    <property type="entry name" value="GroES-like_sf"/>
</dbReference>
<sequence length="319" mass="33565">MKAAVVKGLAQTPVYEEFAEPTALAEERLVAVTASALSHLTRSRASGKHYSSSGHFPFVAGIDGVGRLEDGSRVFFVLPSRPHGALAERTVVPAHRCLPLHDDLDDVTAAAIANPGMSSWAAYAERARLKPGETVLVNGATGTSGRLAVQIARHMGAGRIIATGRNEEALQELESLGADVTIPLLQEESALDVAFSREFAAGVDVVIDYLWGRSAELVLTAAARAGQDARPIRYVQVGSMSGSDINLPASVLRSSAIQLMGSGIGSISLDRLIACIADLLKAAGRGGFRIATRMAPLSDIENAWAWDETGGRTVIVTEA</sequence>
<dbReference type="Pfam" id="PF00107">
    <property type="entry name" value="ADH_zinc_N"/>
    <property type="match status" value="1"/>
</dbReference>
<dbReference type="EMBL" id="SBIP01000002">
    <property type="protein sequence ID" value="RWX79095.1"/>
    <property type="molecule type" value="Genomic_DNA"/>
</dbReference>
<dbReference type="SUPFAM" id="SSF50129">
    <property type="entry name" value="GroES-like"/>
    <property type="match status" value="1"/>
</dbReference>
<keyword evidence="3" id="KW-1185">Reference proteome</keyword>
<dbReference type="OrthoDB" id="9787435at2"/>
<name>A0A3S3S7Z7_9HYPH</name>
<dbReference type="Proteomes" id="UP000287687">
    <property type="component" value="Unassembled WGS sequence"/>
</dbReference>
<dbReference type="GO" id="GO:0016491">
    <property type="term" value="F:oxidoreductase activity"/>
    <property type="evidence" value="ECO:0007669"/>
    <property type="project" value="InterPro"/>
</dbReference>
<feature type="domain" description="Enoyl reductase (ER)" evidence="1">
    <location>
        <begin position="8"/>
        <end position="316"/>
    </location>
</feature>
<accession>A0A3S3S7Z7</accession>
<dbReference type="InterPro" id="IPR013149">
    <property type="entry name" value="ADH-like_C"/>
</dbReference>
<dbReference type="SMART" id="SM00829">
    <property type="entry name" value="PKS_ER"/>
    <property type="match status" value="1"/>
</dbReference>
<dbReference type="InterPro" id="IPR051397">
    <property type="entry name" value="Zn-ADH-like_protein"/>
</dbReference>